<dbReference type="EMBL" id="JACIDK010000004">
    <property type="protein sequence ID" value="MBB3892297.1"/>
    <property type="molecule type" value="Genomic_DNA"/>
</dbReference>
<dbReference type="SUPFAM" id="SSF53335">
    <property type="entry name" value="S-adenosyl-L-methionine-dependent methyltransferases"/>
    <property type="match status" value="1"/>
</dbReference>
<comment type="caution">
    <text evidence="3">The sequence shown here is derived from an EMBL/GenBank/DDBJ whole genome shotgun (WGS) entry which is preliminary data.</text>
</comment>
<dbReference type="InterPro" id="IPR050447">
    <property type="entry name" value="Erg6_SMT_methyltransf"/>
</dbReference>
<dbReference type="PANTHER" id="PTHR44068:SF11">
    <property type="entry name" value="GERANYL DIPHOSPHATE 2-C-METHYLTRANSFERASE"/>
    <property type="match status" value="1"/>
</dbReference>
<gene>
    <name evidence="3" type="ORF">GGQ61_003030</name>
</gene>
<keyword evidence="3" id="KW-0489">Methyltransferase</keyword>
<proteinExistence type="predicted"/>
<feature type="domain" description="Methyltransferase type 11" evidence="2">
    <location>
        <begin position="51"/>
        <end position="148"/>
    </location>
</feature>
<name>A0A840A4U9_9CAUL</name>
<reference evidence="3 4" key="1">
    <citation type="submission" date="2020-08" db="EMBL/GenBank/DDBJ databases">
        <title>Genomic Encyclopedia of Type Strains, Phase IV (KMG-IV): sequencing the most valuable type-strain genomes for metagenomic binning, comparative biology and taxonomic classification.</title>
        <authorList>
            <person name="Goeker M."/>
        </authorList>
    </citation>
    <scope>NUCLEOTIDE SEQUENCE [LARGE SCALE GENOMIC DNA]</scope>
    <source>
        <strain evidence="3 4">DSM 21793</strain>
    </source>
</reference>
<protein>
    <submittedName>
        <fullName evidence="3">SAM-dependent methyltransferase</fullName>
    </submittedName>
</protein>
<dbReference type="Gene3D" id="3.40.50.150">
    <property type="entry name" value="Vaccinia Virus protein VP39"/>
    <property type="match status" value="1"/>
</dbReference>
<keyword evidence="1 3" id="KW-0808">Transferase</keyword>
<dbReference type="GO" id="GO:0032259">
    <property type="term" value="P:methylation"/>
    <property type="evidence" value="ECO:0007669"/>
    <property type="project" value="UniProtKB-KW"/>
</dbReference>
<dbReference type="AlphaFoldDB" id="A0A840A4U9"/>
<keyword evidence="4" id="KW-1185">Reference proteome</keyword>
<evidence type="ECO:0000313" key="3">
    <source>
        <dbReference type="EMBL" id="MBB3892297.1"/>
    </source>
</evidence>
<dbReference type="InterPro" id="IPR013216">
    <property type="entry name" value="Methyltransf_11"/>
</dbReference>
<dbReference type="Pfam" id="PF08241">
    <property type="entry name" value="Methyltransf_11"/>
    <property type="match status" value="1"/>
</dbReference>
<accession>A0A840A4U9</accession>
<evidence type="ECO:0000256" key="1">
    <source>
        <dbReference type="ARBA" id="ARBA00022679"/>
    </source>
</evidence>
<dbReference type="RefSeq" id="WP_221221057.1">
    <property type="nucleotide sequence ID" value="NZ_JACIDK010000004.1"/>
</dbReference>
<sequence>MENDVISELYKMNANKALWEKGDFTRLASTMRESGEEIVASLDVEAGMDVLDLGCGDGTTALPSAQRGANVLGVDIASNLVAAGRERAKAAGLSNLRFEEGDASNLEGIADDSFDLVVSMFGAMFAPRPFDVAREMVRVTRPGGRIVMGNWIPGDPTLIAKILQTSAAYTPPPPEGFISPVTWGLEDNVRDRFGQAGVPADRIQCERATYTFRHPGPPDSFLAVFRDYYGPTMNAFAAAKDDGREAQLQSELSALFESQNRGDAGRTEIPATFLKVTVTP</sequence>
<evidence type="ECO:0000313" key="4">
    <source>
        <dbReference type="Proteomes" id="UP000530564"/>
    </source>
</evidence>
<dbReference type="InterPro" id="IPR029063">
    <property type="entry name" value="SAM-dependent_MTases_sf"/>
</dbReference>
<dbReference type="PANTHER" id="PTHR44068">
    <property type="entry name" value="ZGC:194242"/>
    <property type="match status" value="1"/>
</dbReference>
<evidence type="ECO:0000259" key="2">
    <source>
        <dbReference type="Pfam" id="PF08241"/>
    </source>
</evidence>
<dbReference type="CDD" id="cd02440">
    <property type="entry name" value="AdoMet_MTases"/>
    <property type="match status" value="1"/>
</dbReference>
<organism evidence="3 4">
    <name type="scientific">Phenylobacterium haematophilum</name>
    <dbReference type="NCBI Taxonomy" id="98513"/>
    <lineage>
        <taxon>Bacteria</taxon>
        <taxon>Pseudomonadati</taxon>
        <taxon>Pseudomonadota</taxon>
        <taxon>Alphaproteobacteria</taxon>
        <taxon>Caulobacterales</taxon>
        <taxon>Caulobacteraceae</taxon>
        <taxon>Phenylobacterium</taxon>
    </lineage>
</organism>
<dbReference type="GO" id="GO:0008757">
    <property type="term" value="F:S-adenosylmethionine-dependent methyltransferase activity"/>
    <property type="evidence" value="ECO:0007669"/>
    <property type="project" value="InterPro"/>
</dbReference>
<dbReference type="Proteomes" id="UP000530564">
    <property type="component" value="Unassembled WGS sequence"/>
</dbReference>